<evidence type="ECO:0000256" key="3">
    <source>
        <dbReference type="ARBA" id="ARBA00023242"/>
    </source>
</evidence>
<evidence type="ECO:0000256" key="4">
    <source>
        <dbReference type="SAM" id="MobiDB-lite"/>
    </source>
</evidence>
<dbReference type="GO" id="GO:0000785">
    <property type="term" value="C:chromatin"/>
    <property type="evidence" value="ECO:0007669"/>
    <property type="project" value="TreeGrafter"/>
</dbReference>
<reference evidence="5" key="1">
    <citation type="submission" date="2021-02" db="EMBL/GenBank/DDBJ databases">
        <authorList>
            <person name="Steward A R."/>
        </authorList>
    </citation>
    <scope>NUCLEOTIDE SEQUENCE</scope>
</reference>
<accession>A0A821VCE5</accession>
<feature type="compositionally biased region" description="Low complexity" evidence="4">
    <location>
        <begin position="83"/>
        <end position="98"/>
    </location>
</feature>
<proteinExistence type="inferred from homology"/>
<gene>
    <name evidence="5" type="ORF">PMACD_LOCUS11584</name>
</gene>
<feature type="region of interest" description="Disordered" evidence="4">
    <location>
        <begin position="17"/>
        <end position="40"/>
    </location>
</feature>
<comment type="subcellular location">
    <subcellularLocation>
        <location evidence="1">Nucleus</location>
    </subcellularLocation>
</comment>
<name>A0A821VCE5_9NEOP</name>
<dbReference type="PANTHER" id="PTHR13293:SF6">
    <property type="entry name" value="AKIRIN-RELATED"/>
    <property type="match status" value="1"/>
</dbReference>
<sequence length="200" mass="22367">MACATLKRNLEWEAQPAKRRRCSPLAASSSTSPSTSVRVESKTGVFGETLSASVKMTPERMAQEIYDEIIRLHRRRQLRMVSGAAACSSSSGSEGDASPPHGSAHSEKGRTIKHRALFTFKQVRMICERMLREQEAALRAEYESALSTKLHEQYQAFVCFNLDQVQSRPPPATCMPLGMDAEHHMHQDLVPSCELLLLFF</sequence>
<dbReference type="AlphaFoldDB" id="A0A821VCE5"/>
<dbReference type="Proteomes" id="UP000663880">
    <property type="component" value="Unassembled WGS sequence"/>
</dbReference>
<keyword evidence="6" id="KW-1185">Reference proteome</keyword>
<evidence type="ECO:0008006" key="7">
    <source>
        <dbReference type="Google" id="ProtNLM"/>
    </source>
</evidence>
<comment type="caution">
    <text evidence="5">The sequence shown here is derived from an EMBL/GenBank/DDBJ whole genome shotgun (WGS) entry which is preliminary data.</text>
</comment>
<evidence type="ECO:0000256" key="2">
    <source>
        <dbReference type="ARBA" id="ARBA00005625"/>
    </source>
</evidence>
<organism evidence="5 6">
    <name type="scientific">Pieris macdunnoughi</name>
    <dbReference type="NCBI Taxonomy" id="345717"/>
    <lineage>
        <taxon>Eukaryota</taxon>
        <taxon>Metazoa</taxon>
        <taxon>Ecdysozoa</taxon>
        <taxon>Arthropoda</taxon>
        <taxon>Hexapoda</taxon>
        <taxon>Insecta</taxon>
        <taxon>Pterygota</taxon>
        <taxon>Neoptera</taxon>
        <taxon>Endopterygota</taxon>
        <taxon>Lepidoptera</taxon>
        <taxon>Glossata</taxon>
        <taxon>Ditrysia</taxon>
        <taxon>Papilionoidea</taxon>
        <taxon>Pieridae</taxon>
        <taxon>Pierinae</taxon>
        <taxon>Pieris</taxon>
    </lineage>
</organism>
<feature type="region of interest" description="Disordered" evidence="4">
    <location>
        <begin position="83"/>
        <end position="109"/>
    </location>
</feature>
<comment type="similarity">
    <text evidence="2">Belongs to the akirin family.</text>
</comment>
<dbReference type="GO" id="GO:0045944">
    <property type="term" value="P:positive regulation of transcription by RNA polymerase II"/>
    <property type="evidence" value="ECO:0007669"/>
    <property type="project" value="TreeGrafter"/>
</dbReference>
<dbReference type="GO" id="GO:0045089">
    <property type="term" value="P:positive regulation of innate immune response"/>
    <property type="evidence" value="ECO:0007669"/>
    <property type="project" value="TreeGrafter"/>
</dbReference>
<dbReference type="OrthoDB" id="10039914at2759"/>
<evidence type="ECO:0000313" key="5">
    <source>
        <dbReference type="EMBL" id="CAF4904537.1"/>
    </source>
</evidence>
<keyword evidence="3" id="KW-0539">Nucleus</keyword>
<evidence type="ECO:0000313" key="6">
    <source>
        <dbReference type="Proteomes" id="UP000663880"/>
    </source>
</evidence>
<feature type="compositionally biased region" description="Low complexity" evidence="4">
    <location>
        <begin position="23"/>
        <end position="36"/>
    </location>
</feature>
<protein>
    <recommendedName>
        <fullName evidence="7">Akirin</fullName>
    </recommendedName>
</protein>
<evidence type="ECO:0000256" key="1">
    <source>
        <dbReference type="ARBA" id="ARBA00004123"/>
    </source>
</evidence>
<dbReference type="InterPro" id="IPR024132">
    <property type="entry name" value="Akirin"/>
</dbReference>
<dbReference type="GO" id="GO:0003712">
    <property type="term" value="F:transcription coregulator activity"/>
    <property type="evidence" value="ECO:0007669"/>
    <property type="project" value="TreeGrafter"/>
</dbReference>
<dbReference type="EMBL" id="CAJOBZ010000040">
    <property type="protein sequence ID" value="CAF4904537.1"/>
    <property type="molecule type" value="Genomic_DNA"/>
</dbReference>
<dbReference type="GO" id="GO:0005634">
    <property type="term" value="C:nucleus"/>
    <property type="evidence" value="ECO:0007669"/>
    <property type="project" value="UniProtKB-SubCell"/>
</dbReference>
<dbReference type="PANTHER" id="PTHR13293">
    <property type="entry name" value="AKIRIN-RELATED"/>
    <property type="match status" value="1"/>
</dbReference>